<keyword evidence="3" id="KW-0406">Ion transport</keyword>
<organism evidence="5 6">
    <name type="scientific">Puccinia coronata f. sp. avenae</name>
    <dbReference type="NCBI Taxonomy" id="200324"/>
    <lineage>
        <taxon>Eukaryota</taxon>
        <taxon>Fungi</taxon>
        <taxon>Dikarya</taxon>
        <taxon>Basidiomycota</taxon>
        <taxon>Pucciniomycotina</taxon>
        <taxon>Pucciniomycetes</taxon>
        <taxon>Pucciniales</taxon>
        <taxon>Pucciniaceae</taxon>
        <taxon>Puccinia</taxon>
    </lineage>
</organism>
<evidence type="ECO:0000256" key="1">
    <source>
        <dbReference type="ARBA" id="ARBA00005850"/>
    </source>
</evidence>
<dbReference type="AlphaFoldDB" id="A0A2N5ULA9"/>
<dbReference type="GO" id="GO:0046961">
    <property type="term" value="F:proton-transporting ATPase activity, rotational mechanism"/>
    <property type="evidence" value="ECO:0007669"/>
    <property type="project" value="InterPro"/>
</dbReference>
<comment type="caution">
    <text evidence="5">The sequence shown here is derived from an EMBL/GenBank/DDBJ whole genome shotgun (WGS) entry which is preliminary data.</text>
</comment>
<name>A0A2N5ULA9_9BASI</name>
<dbReference type="PANTHER" id="PTHR11671">
    <property type="entry name" value="V-TYPE ATP SYNTHASE SUBUNIT D"/>
    <property type="match status" value="1"/>
</dbReference>
<evidence type="ECO:0000313" key="5">
    <source>
        <dbReference type="EMBL" id="PLW38416.1"/>
    </source>
</evidence>
<comment type="similarity">
    <text evidence="1">Belongs to the V-ATPase D subunit family.</text>
</comment>
<evidence type="ECO:0000256" key="2">
    <source>
        <dbReference type="ARBA" id="ARBA00022448"/>
    </source>
</evidence>
<protein>
    <recommendedName>
        <fullName evidence="7">V-type proton ATPase subunit D</fullName>
    </recommendedName>
</protein>
<dbReference type="Pfam" id="PF01813">
    <property type="entry name" value="ATP-synt_D"/>
    <property type="match status" value="1"/>
</dbReference>
<reference evidence="5 6" key="1">
    <citation type="submission" date="2017-11" db="EMBL/GenBank/DDBJ databases">
        <title>De novo assembly and phasing of dikaryotic genomes from two isolates of Puccinia coronata f. sp. avenae, the causal agent of oat crown rust.</title>
        <authorList>
            <person name="Miller M.E."/>
            <person name="Zhang Y."/>
            <person name="Omidvar V."/>
            <person name="Sperschneider J."/>
            <person name="Schwessinger B."/>
            <person name="Raley C."/>
            <person name="Palmer J.M."/>
            <person name="Garnica D."/>
            <person name="Upadhyaya N."/>
            <person name="Rathjen J."/>
            <person name="Taylor J.M."/>
            <person name="Park R.F."/>
            <person name="Dodds P.N."/>
            <person name="Hirsch C.D."/>
            <person name="Kianian S.F."/>
            <person name="Figueroa M."/>
        </authorList>
    </citation>
    <scope>NUCLEOTIDE SEQUENCE [LARGE SCALE GENOMIC DNA]</scope>
    <source>
        <strain evidence="5">12SD80</strain>
    </source>
</reference>
<dbReference type="Gene3D" id="1.10.287.3240">
    <property type="match status" value="1"/>
</dbReference>
<dbReference type="Proteomes" id="UP000235392">
    <property type="component" value="Unassembled WGS sequence"/>
</dbReference>
<dbReference type="EMBL" id="PGCI01000128">
    <property type="protein sequence ID" value="PLW38416.1"/>
    <property type="molecule type" value="Genomic_DNA"/>
</dbReference>
<feature type="region of interest" description="Disordered" evidence="4">
    <location>
        <begin position="233"/>
        <end position="255"/>
    </location>
</feature>
<evidence type="ECO:0008006" key="7">
    <source>
        <dbReference type="Google" id="ProtNLM"/>
    </source>
</evidence>
<keyword evidence="2" id="KW-0813">Transport</keyword>
<evidence type="ECO:0000256" key="4">
    <source>
        <dbReference type="SAM" id="MobiDB-lite"/>
    </source>
</evidence>
<gene>
    <name evidence="5" type="ORF">PCASD_10329</name>
</gene>
<dbReference type="NCBIfam" id="TIGR00309">
    <property type="entry name" value="V_ATPase_subD"/>
    <property type="match status" value="1"/>
</dbReference>
<evidence type="ECO:0000256" key="3">
    <source>
        <dbReference type="ARBA" id="ARBA00023065"/>
    </source>
</evidence>
<dbReference type="HAMAP" id="MF_00271">
    <property type="entry name" value="ATP_synth_D_arch"/>
    <property type="match status" value="1"/>
</dbReference>
<accession>A0A2N5ULA9</accession>
<evidence type="ECO:0000313" key="6">
    <source>
        <dbReference type="Proteomes" id="UP000235392"/>
    </source>
</evidence>
<dbReference type="InterPro" id="IPR002699">
    <property type="entry name" value="V_ATPase_D"/>
</dbReference>
<sequence>MSGAGTRENVFPTRMNLNLVKQRLKGAQTGHSLLKKKVDALTKRFRAITQKIDHTKREMGRVMQLAAFSLAEVSYTSGADIGYQLQESVKEATFKVSTQQENVSGVILPTFAVDRIKGTGAELNLTGLGRGGQQITKAREIYAKATETLVELASLQTAFVILDEVIRMTNRRVNALEHVVIPKLENTVKYINSELDEGDREDFFRLKKVQAKKKERTAIAEAEKRERIQSGDADLFDDSVGPTDLLGERDEDVIF</sequence>
<proteinExistence type="inferred from homology"/>
<dbReference type="FunFam" id="1.10.287.3240:FF:000020">
    <property type="entry name" value="V-type H+-transporting ATPase subunit D"/>
    <property type="match status" value="1"/>
</dbReference>